<dbReference type="SUPFAM" id="SSF46785">
    <property type="entry name" value="Winged helix' DNA-binding domain"/>
    <property type="match status" value="1"/>
</dbReference>
<dbReference type="OrthoDB" id="422427at2759"/>
<dbReference type="Pfam" id="PF01399">
    <property type="entry name" value="PCI"/>
    <property type="match status" value="1"/>
</dbReference>
<evidence type="ECO:0000256" key="1">
    <source>
        <dbReference type="ARBA" id="ARBA00004123"/>
    </source>
</evidence>
<dbReference type="Proteomes" id="UP000008744">
    <property type="component" value="Unassembled WGS sequence"/>
</dbReference>
<evidence type="ECO:0000256" key="4">
    <source>
        <dbReference type="ARBA" id="ARBA00022490"/>
    </source>
</evidence>
<evidence type="ECO:0000313" key="9">
    <source>
        <dbReference type="Proteomes" id="UP000008744"/>
    </source>
</evidence>
<gene>
    <name evidence="8" type="primary">Dper\GL24316</name>
    <name evidence="8" type="ORF">Dper_GL24316</name>
</gene>
<dbReference type="Pfam" id="PF10602">
    <property type="entry name" value="RPN7"/>
    <property type="match status" value="1"/>
</dbReference>
<keyword evidence="6" id="KW-0539">Nucleus</keyword>
<evidence type="ECO:0000256" key="2">
    <source>
        <dbReference type="ARBA" id="ARBA00004496"/>
    </source>
</evidence>
<dbReference type="PROSITE" id="PS50250">
    <property type="entry name" value="PCI"/>
    <property type="match status" value="1"/>
</dbReference>
<dbReference type="InterPro" id="IPR019585">
    <property type="entry name" value="Rpn7/CSN1"/>
</dbReference>
<keyword evidence="4" id="KW-0963">Cytoplasm</keyword>
<proteinExistence type="inferred from homology"/>
<feature type="domain" description="PCI" evidence="7">
    <location>
        <begin position="255"/>
        <end position="419"/>
    </location>
</feature>
<protein>
    <submittedName>
        <fullName evidence="8">GL24316</fullName>
    </submittedName>
</protein>
<evidence type="ECO:0000313" key="8">
    <source>
        <dbReference type="EMBL" id="EDW24752.1"/>
    </source>
</evidence>
<dbReference type="InterPro" id="IPR000717">
    <property type="entry name" value="PCI_dom"/>
</dbReference>
<evidence type="ECO:0000259" key="7">
    <source>
        <dbReference type="PROSITE" id="PS50250"/>
    </source>
</evidence>
<dbReference type="InterPro" id="IPR048624">
    <property type="entry name" value="CSN1_C"/>
</dbReference>
<comment type="similarity">
    <text evidence="3">Belongs to the CSN1 family.</text>
</comment>
<dbReference type="STRING" id="7234.B4G586"/>
<accession>B4G586</accession>
<dbReference type="PhylomeDB" id="B4G586"/>
<dbReference type="InterPro" id="IPR036390">
    <property type="entry name" value="WH_DNA-bd_sf"/>
</dbReference>
<dbReference type="SMR" id="B4G586"/>
<reference evidence="8 9" key="1">
    <citation type="journal article" date="2007" name="Nature">
        <title>Evolution of genes and genomes on the Drosophila phylogeny.</title>
        <authorList>
            <consortium name="Drosophila 12 Genomes Consortium"/>
            <person name="Clark A.G."/>
            <person name="Eisen M.B."/>
            <person name="Smith D.R."/>
            <person name="Bergman C.M."/>
            <person name="Oliver B."/>
            <person name="Markow T.A."/>
            <person name="Kaufman T.C."/>
            <person name="Kellis M."/>
            <person name="Gelbart W."/>
            <person name="Iyer V.N."/>
            <person name="Pollard D.A."/>
            <person name="Sackton T.B."/>
            <person name="Larracuente A.M."/>
            <person name="Singh N.D."/>
            <person name="Abad J.P."/>
            <person name="Abt D.N."/>
            <person name="Adryan B."/>
            <person name="Aguade M."/>
            <person name="Akashi H."/>
            <person name="Anderson W.W."/>
            <person name="Aquadro C.F."/>
            <person name="Ardell D.H."/>
            <person name="Arguello R."/>
            <person name="Artieri C.G."/>
            <person name="Barbash D.A."/>
            <person name="Barker D."/>
            <person name="Barsanti P."/>
            <person name="Batterham P."/>
            <person name="Batzoglou S."/>
            <person name="Begun D."/>
            <person name="Bhutkar A."/>
            <person name="Blanco E."/>
            <person name="Bosak S.A."/>
            <person name="Bradley R.K."/>
            <person name="Brand A.D."/>
            <person name="Brent M.R."/>
            <person name="Brooks A.N."/>
            <person name="Brown R.H."/>
            <person name="Butlin R.K."/>
            <person name="Caggese C."/>
            <person name="Calvi B.R."/>
            <person name="Bernardo de Carvalho A."/>
            <person name="Caspi A."/>
            <person name="Castrezana S."/>
            <person name="Celniker S.E."/>
            <person name="Chang J.L."/>
            <person name="Chapple C."/>
            <person name="Chatterji S."/>
            <person name="Chinwalla A."/>
            <person name="Civetta A."/>
            <person name="Clifton S.W."/>
            <person name="Comeron J.M."/>
            <person name="Costello J.C."/>
            <person name="Coyne J.A."/>
            <person name="Daub J."/>
            <person name="David R.G."/>
            <person name="Delcher A.L."/>
            <person name="Delehaunty K."/>
            <person name="Do C.B."/>
            <person name="Ebling H."/>
            <person name="Edwards K."/>
            <person name="Eickbush T."/>
            <person name="Evans J.D."/>
            <person name="Filipski A."/>
            <person name="Findeiss S."/>
            <person name="Freyhult E."/>
            <person name="Fulton L."/>
            <person name="Fulton R."/>
            <person name="Garcia A.C."/>
            <person name="Gardiner A."/>
            <person name="Garfield D.A."/>
            <person name="Garvin B.E."/>
            <person name="Gibson G."/>
            <person name="Gilbert D."/>
            <person name="Gnerre S."/>
            <person name="Godfrey J."/>
            <person name="Good R."/>
            <person name="Gotea V."/>
            <person name="Gravely B."/>
            <person name="Greenberg A.J."/>
            <person name="Griffiths-Jones S."/>
            <person name="Gross S."/>
            <person name="Guigo R."/>
            <person name="Gustafson E.A."/>
            <person name="Haerty W."/>
            <person name="Hahn M.W."/>
            <person name="Halligan D.L."/>
            <person name="Halpern A.L."/>
            <person name="Halter G.M."/>
            <person name="Han M.V."/>
            <person name="Heger A."/>
            <person name="Hillier L."/>
            <person name="Hinrichs A.S."/>
            <person name="Holmes I."/>
            <person name="Hoskins R.A."/>
            <person name="Hubisz M.J."/>
            <person name="Hultmark D."/>
            <person name="Huntley M.A."/>
            <person name="Jaffe D.B."/>
            <person name="Jagadeeshan S."/>
            <person name="Jeck W.R."/>
            <person name="Johnson J."/>
            <person name="Jones C.D."/>
            <person name="Jordan W.C."/>
            <person name="Karpen G.H."/>
            <person name="Kataoka E."/>
            <person name="Keightley P.D."/>
            <person name="Kheradpour P."/>
            <person name="Kirkness E.F."/>
            <person name="Koerich L.B."/>
            <person name="Kristiansen K."/>
            <person name="Kudrna D."/>
            <person name="Kulathinal R.J."/>
            <person name="Kumar S."/>
            <person name="Kwok R."/>
            <person name="Lander E."/>
            <person name="Langley C.H."/>
            <person name="Lapoint R."/>
            <person name="Lazzaro B.P."/>
            <person name="Lee S.J."/>
            <person name="Levesque L."/>
            <person name="Li R."/>
            <person name="Lin C.F."/>
            <person name="Lin M.F."/>
            <person name="Lindblad-Toh K."/>
            <person name="Llopart A."/>
            <person name="Long M."/>
            <person name="Low L."/>
            <person name="Lozovsky E."/>
            <person name="Lu J."/>
            <person name="Luo M."/>
            <person name="Machado C.A."/>
            <person name="Makalowski W."/>
            <person name="Marzo M."/>
            <person name="Matsuda M."/>
            <person name="Matzkin L."/>
            <person name="McAllister B."/>
            <person name="McBride C.S."/>
            <person name="McKernan B."/>
            <person name="McKernan K."/>
            <person name="Mendez-Lago M."/>
            <person name="Minx P."/>
            <person name="Mollenhauer M.U."/>
            <person name="Montooth K."/>
            <person name="Mount S.M."/>
            <person name="Mu X."/>
            <person name="Myers E."/>
            <person name="Negre B."/>
            <person name="Newfeld S."/>
            <person name="Nielsen R."/>
            <person name="Noor M.A."/>
            <person name="O'Grady P."/>
            <person name="Pachter L."/>
            <person name="Papaceit M."/>
            <person name="Parisi M.J."/>
            <person name="Parisi M."/>
            <person name="Parts L."/>
            <person name="Pedersen J.S."/>
            <person name="Pesole G."/>
            <person name="Phillippy A.M."/>
            <person name="Ponting C.P."/>
            <person name="Pop M."/>
            <person name="Porcelli D."/>
            <person name="Powell J.R."/>
            <person name="Prohaska S."/>
            <person name="Pruitt K."/>
            <person name="Puig M."/>
            <person name="Quesneville H."/>
            <person name="Ram K.R."/>
            <person name="Rand D."/>
            <person name="Rasmussen M.D."/>
            <person name="Reed L.K."/>
            <person name="Reenan R."/>
            <person name="Reily A."/>
            <person name="Remington K.A."/>
            <person name="Rieger T.T."/>
            <person name="Ritchie M.G."/>
            <person name="Robin C."/>
            <person name="Rogers Y.H."/>
            <person name="Rohde C."/>
            <person name="Rozas J."/>
            <person name="Rubenfield M.J."/>
            <person name="Ruiz A."/>
            <person name="Russo S."/>
            <person name="Salzberg S.L."/>
            <person name="Sanchez-Gracia A."/>
            <person name="Saranga D.J."/>
            <person name="Sato H."/>
            <person name="Schaeffer S.W."/>
            <person name="Schatz M.C."/>
            <person name="Schlenke T."/>
            <person name="Schwartz R."/>
            <person name="Segarra C."/>
            <person name="Singh R.S."/>
            <person name="Sirot L."/>
            <person name="Sirota M."/>
            <person name="Sisneros N.B."/>
            <person name="Smith C.D."/>
            <person name="Smith T.F."/>
            <person name="Spieth J."/>
            <person name="Stage D.E."/>
            <person name="Stark A."/>
            <person name="Stephan W."/>
            <person name="Strausberg R.L."/>
            <person name="Strempel S."/>
            <person name="Sturgill D."/>
            <person name="Sutton G."/>
            <person name="Sutton G.G."/>
            <person name="Tao W."/>
            <person name="Teichmann S."/>
            <person name="Tobari Y.N."/>
            <person name="Tomimura Y."/>
            <person name="Tsolas J.M."/>
            <person name="Valente V.L."/>
            <person name="Venter E."/>
            <person name="Venter J.C."/>
            <person name="Vicario S."/>
            <person name="Vieira F.G."/>
            <person name="Vilella A.J."/>
            <person name="Villasante A."/>
            <person name="Walenz B."/>
            <person name="Wang J."/>
            <person name="Wasserman M."/>
            <person name="Watts T."/>
            <person name="Wilson D."/>
            <person name="Wilson R.K."/>
            <person name="Wing R.A."/>
            <person name="Wolfner M.F."/>
            <person name="Wong A."/>
            <person name="Wong G.K."/>
            <person name="Wu C.I."/>
            <person name="Wu G."/>
            <person name="Yamamoto D."/>
            <person name="Yang H.P."/>
            <person name="Yang S.P."/>
            <person name="Yorke J.A."/>
            <person name="Yoshida K."/>
            <person name="Zdobnov E."/>
            <person name="Zhang P."/>
            <person name="Zhang Y."/>
            <person name="Zimin A.V."/>
            <person name="Baldwin J."/>
            <person name="Abdouelleil A."/>
            <person name="Abdulkadir J."/>
            <person name="Abebe A."/>
            <person name="Abera B."/>
            <person name="Abreu J."/>
            <person name="Acer S.C."/>
            <person name="Aftuck L."/>
            <person name="Alexander A."/>
            <person name="An P."/>
            <person name="Anderson E."/>
            <person name="Anderson S."/>
            <person name="Arachi H."/>
            <person name="Azer M."/>
            <person name="Bachantsang P."/>
            <person name="Barry A."/>
            <person name="Bayul T."/>
            <person name="Berlin A."/>
            <person name="Bessette D."/>
            <person name="Bloom T."/>
            <person name="Blye J."/>
            <person name="Boguslavskiy L."/>
            <person name="Bonnet C."/>
            <person name="Boukhgalter B."/>
            <person name="Bourzgui I."/>
            <person name="Brown A."/>
            <person name="Cahill P."/>
            <person name="Channer S."/>
            <person name="Cheshatsang Y."/>
            <person name="Chuda L."/>
            <person name="Citroen M."/>
            <person name="Collymore A."/>
            <person name="Cooke P."/>
            <person name="Costello M."/>
            <person name="D'Aco K."/>
            <person name="Daza R."/>
            <person name="De Haan G."/>
            <person name="DeGray S."/>
            <person name="DeMaso C."/>
            <person name="Dhargay N."/>
            <person name="Dooley K."/>
            <person name="Dooley E."/>
            <person name="Doricent M."/>
            <person name="Dorje P."/>
            <person name="Dorjee K."/>
            <person name="Dupes A."/>
            <person name="Elong R."/>
            <person name="Falk J."/>
            <person name="Farina A."/>
            <person name="Faro S."/>
            <person name="Ferguson D."/>
            <person name="Fisher S."/>
            <person name="Foley C.D."/>
            <person name="Franke A."/>
            <person name="Friedrich D."/>
            <person name="Gadbois L."/>
            <person name="Gearin G."/>
            <person name="Gearin C.R."/>
            <person name="Giannoukos G."/>
            <person name="Goode T."/>
            <person name="Graham J."/>
            <person name="Grandbois E."/>
            <person name="Grewal S."/>
            <person name="Gyaltsen K."/>
            <person name="Hafez N."/>
            <person name="Hagos B."/>
            <person name="Hall J."/>
            <person name="Henson C."/>
            <person name="Hollinger A."/>
            <person name="Honan T."/>
            <person name="Huard M.D."/>
            <person name="Hughes L."/>
            <person name="Hurhula B."/>
            <person name="Husby M.E."/>
            <person name="Kamat A."/>
            <person name="Kanga B."/>
            <person name="Kashin S."/>
            <person name="Khazanovich D."/>
            <person name="Kisner P."/>
            <person name="Lance K."/>
            <person name="Lara M."/>
            <person name="Lee W."/>
            <person name="Lennon N."/>
            <person name="Letendre F."/>
            <person name="LeVine R."/>
            <person name="Lipovsky A."/>
            <person name="Liu X."/>
            <person name="Liu J."/>
            <person name="Liu S."/>
            <person name="Lokyitsang T."/>
            <person name="Lokyitsang Y."/>
            <person name="Lubonja R."/>
            <person name="Lui A."/>
            <person name="MacDonald P."/>
            <person name="Magnisalis V."/>
            <person name="Maru K."/>
            <person name="Matthews C."/>
            <person name="McCusker W."/>
            <person name="McDonough S."/>
            <person name="Mehta T."/>
            <person name="Meldrim J."/>
            <person name="Meneus L."/>
            <person name="Mihai O."/>
            <person name="Mihalev A."/>
            <person name="Mihova T."/>
            <person name="Mittelman R."/>
            <person name="Mlenga V."/>
            <person name="Montmayeur A."/>
            <person name="Mulrain L."/>
            <person name="Navidi A."/>
            <person name="Naylor J."/>
            <person name="Negash T."/>
            <person name="Nguyen T."/>
            <person name="Nguyen N."/>
            <person name="Nicol R."/>
            <person name="Norbu C."/>
            <person name="Norbu N."/>
            <person name="Novod N."/>
            <person name="O'Neill B."/>
            <person name="Osman S."/>
            <person name="Markiewicz E."/>
            <person name="Oyono O.L."/>
            <person name="Patti C."/>
            <person name="Phunkhang P."/>
            <person name="Pierre F."/>
            <person name="Priest M."/>
            <person name="Raghuraman S."/>
            <person name="Rege F."/>
            <person name="Reyes R."/>
            <person name="Rise C."/>
            <person name="Rogov P."/>
            <person name="Ross K."/>
            <person name="Ryan E."/>
            <person name="Settipalli S."/>
            <person name="Shea T."/>
            <person name="Sherpa N."/>
            <person name="Shi L."/>
            <person name="Shih D."/>
            <person name="Sparrow T."/>
            <person name="Spaulding J."/>
            <person name="Stalker J."/>
            <person name="Stange-Thomann N."/>
            <person name="Stavropoulos S."/>
            <person name="Stone C."/>
            <person name="Strader C."/>
            <person name="Tesfaye S."/>
            <person name="Thomson T."/>
            <person name="Thoulutsang Y."/>
            <person name="Thoulutsang D."/>
            <person name="Topham K."/>
            <person name="Topping I."/>
            <person name="Tsamla T."/>
            <person name="Vassiliev H."/>
            <person name="Vo A."/>
            <person name="Wangchuk T."/>
            <person name="Wangdi T."/>
            <person name="Weiand M."/>
            <person name="Wilkinson J."/>
            <person name="Wilson A."/>
            <person name="Yadav S."/>
            <person name="Young G."/>
            <person name="Yu Q."/>
            <person name="Zembek L."/>
            <person name="Zhong D."/>
            <person name="Zimmer A."/>
            <person name="Zwirko Z."/>
            <person name="Jaffe D.B."/>
            <person name="Alvarez P."/>
            <person name="Brockman W."/>
            <person name="Butler J."/>
            <person name="Chin C."/>
            <person name="Gnerre S."/>
            <person name="Grabherr M."/>
            <person name="Kleber M."/>
            <person name="Mauceli E."/>
            <person name="MacCallum I."/>
        </authorList>
    </citation>
    <scope>NUCLEOTIDE SEQUENCE [LARGE SCALE GENOMIC DNA]</scope>
    <source>
        <strain evidence="9">MSH-3 / Tucson 14011-0111.49</strain>
    </source>
</reference>
<organism evidence="9">
    <name type="scientific">Drosophila persimilis</name>
    <name type="common">Fruit fly</name>
    <dbReference type="NCBI Taxonomy" id="7234"/>
    <lineage>
        <taxon>Eukaryota</taxon>
        <taxon>Metazoa</taxon>
        <taxon>Ecdysozoa</taxon>
        <taxon>Arthropoda</taxon>
        <taxon>Hexapoda</taxon>
        <taxon>Insecta</taxon>
        <taxon>Pterygota</taxon>
        <taxon>Neoptera</taxon>
        <taxon>Endopterygota</taxon>
        <taxon>Diptera</taxon>
        <taxon>Brachycera</taxon>
        <taxon>Muscomorpha</taxon>
        <taxon>Ephydroidea</taxon>
        <taxon>Drosophilidae</taxon>
        <taxon>Drosophila</taxon>
        <taxon>Sophophora</taxon>
    </lineage>
</organism>
<dbReference type="AlphaFoldDB" id="B4G586"/>
<dbReference type="Gene3D" id="1.25.40.570">
    <property type="match status" value="1"/>
</dbReference>
<dbReference type="GO" id="GO:0008180">
    <property type="term" value="C:COP9 signalosome"/>
    <property type="evidence" value="ECO:0007669"/>
    <property type="project" value="UniProtKB-KW"/>
</dbReference>
<dbReference type="PANTHER" id="PTHR14145:SF2">
    <property type="entry name" value="COP9 SIGNALOSOME COMPLEX SUBUNIT 1"/>
    <property type="match status" value="1"/>
</dbReference>
<dbReference type="InterPro" id="IPR045135">
    <property type="entry name" value="Rpn7_N"/>
</dbReference>
<dbReference type="eggNOG" id="KOG0686">
    <property type="taxonomic scope" value="Eukaryota"/>
</dbReference>
<keyword evidence="9" id="KW-1185">Reference proteome</keyword>
<dbReference type="OMA" id="HKILYAR"/>
<evidence type="ECO:0000256" key="6">
    <source>
        <dbReference type="ARBA" id="ARBA00023242"/>
    </source>
</evidence>
<keyword evidence="5" id="KW-0736">Signalosome</keyword>
<sequence>MSVPVNMPLPMQFFPNEKNAIEPVPANAPPTEKIVAESPSIDLEVYASRYNGMARLQRLMHVAEVCPILREEALKMAITYVQTTHNVNLYTFLHKQLSELNPTSPAEQVPADSFAYDPVWVETKMKGAALQLEKLSVELRFYKSRSFTESARRSLEEIADLYLSCGDLESVRECHSRMYGYCTGVEDKMDLLFRIIQVIIYRQDWNEAMKYITKTRSLDVKMEVHRPNGPFHTRLECVAGLAELQQKNYKVAAEHFLNANFVYLEQFLASSVSPNDVAVCGGLCALATFDRPELKCQVIASTPFKLFLEQEPQLRDIILMFHDSKYASCLTLLDEIRDNLLVQMYIAPHVSTLYAKIRQRAMIQYFSPYQSADMHKMAAAFNSSVGDLENEVVQLIQDGHIQARIDSHHKILYAREADQRTSSFKRALALEKNFQRIAKMTILRAAVLQSKILVKSDIRTGGNKQAP</sequence>
<dbReference type="GO" id="GO:0005737">
    <property type="term" value="C:cytoplasm"/>
    <property type="evidence" value="ECO:0007669"/>
    <property type="project" value="UniProtKB-SubCell"/>
</dbReference>
<evidence type="ECO:0000256" key="5">
    <source>
        <dbReference type="ARBA" id="ARBA00022790"/>
    </source>
</evidence>
<dbReference type="EMBL" id="CH479179">
    <property type="protein sequence ID" value="EDW24752.1"/>
    <property type="molecule type" value="Genomic_DNA"/>
</dbReference>
<dbReference type="PANTHER" id="PTHR14145">
    <property type="entry name" value="26S PROTESOME SUBUNIT 6"/>
    <property type="match status" value="1"/>
</dbReference>
<evidence type="ECO:0000256" key="3">
    <source>
        <dbReference type="ARBA" id="ARBA00008793"/>
    </source>
</evidence>
<dbReference type="HOGENOM" id="CLU_022348_1_0_1"/>
<comment type="subcellular location">
    <subcellularLocation>
        <location evidence="2">Cytoplasm</location>
    </subcellularLocation>
    <subcellularLocation>
        <location evidence="1">Nucleus</location>
    </subcellularLocation>
</comment>
<dbReference type="Pfam" id="PF21151">
    <property type="entry name" value="CSN1_C"/>
    <property type="match status" value="1"/>
</dbReference>
<name>B4G586_DROPE</name>
<dbReference type="SMART" id="SM00088">
    <property type="entry name" value="PINT"/>
    <property type="match status" value="1"/>
</dbReference>